<dbReference type="GeneID" id="19011919"/>
<organism evidence="7 8">
    <name type="scientific">Bathycoccus prasinos</name>
    <dbReference type="NCBI Taxonomy" id="41875"/>
    <lineage>
        <taxon>Eukaryota</taxon>
        <taxon>Viridiplantae</taxon>
        <taxon>Chlorophyta</taxon>
        <taxon>Mamiellophyceae</taxon>
        <taxon>Mamiellales</taxon>
        <taxon>Bathycoccaceae</taxon>
        <taxon>Bathycoccus</taxon>
    </lineage>
</organism>
<evidence type="ECO:0000256" key="4">
    <source>
        <dbReference type="ARBA" id="ARBA00022679"/>
    </source>
</evidence>
<dbReference type="eggNOG" id="KOG2949">
    <property type="taxonomic scope" value="Eukaryota"/>
</dbReference>
<dbReference type="PANTHER" id="PTHR20881">
    <property type="entry name" value="3-METHYL-2-OXOBUTANOATE HYDROXYMETHYLTRANSFERASE"/>
    <property type="match status" value="1"/>
</dbReference>
<gene>
    <name evidence="7" type="ordered locus">Bathy14g03160</name>
</gene>
<proteinExistence type="inferred from homology"/>
<dbReference type="AlphaFoldDB" id="K8F464"/>
<dbReference type="InterPro" id="IPR015813">
    <property type="entry name" value="Pyrv/PenolPyrv_kinase-like_dom"/>
</dbReference>
<evidence type="ECO:0000256" key="2">
    <source>
        <dbReference type="ARBA" id="ARBA00008676"/>
    </source>
</evidence>
<dbReference type="RefSeq" id="XP_007509153.1">
    <property type="nucleotide sequence ID" value="XM_007509091.1"/>
</dbReference>
<dbReference type="NCBIfam" id="TIGR00222">
    <property type="entry name" value="panB"/>
    <property type="match status" value="1"/>
</dbReference>
<protein>
    <recommendedName>
        <fullName evidence="3 6">3-methyl-2-oxobutanoate hydroxymethyltransferase</fullName>
        <ecNumber evidence="3 6">2.1.2.11</ecNumber>
    </recommendedName>
</protein>
<dbReference type="InterPro" id="IPR003700">
    <property type="entry name" value="Pantoate_hydroxy_MeTrfase"/>
</dbReference>
<keyword evidence="6" id="KW-0566">Pantothenate biosynthesis</keyword>
<dbReference type="GO" id="GO:0005739">
    <property type="term" value="C:mitochondrion"/>
    <property type="evidence" value="ECO:0007669"/>
    <property type="project" value="TreeGrafter"/>
</dbReference>
<comment type="catalytic activity">
    <reaction evidence="5 6">
        <text>(6R)-5,10-methylene-5,6,7,8-tetrahydrofolate + 3-methyl-2-oxobutanoate + H2O = 2-dehydropantoate + (6S)-5,6,7,8-tetrahydrofolate</text>
        <dbReference type="Rhea" id="RHEA:11824"/>
        <dbReference type="ChEBI" id="CHEBI:11561"/>
        <dbReference type="ChEBI" id="CHEBI:11851"/>
        <dbReference type="ChEBI" id="CHEBI:15377"/>
        <dbReference type="ChEBI" id="CHEBI:15636"/>
        <dbReference type="ChEBI" id="CHEBI:57453"/>
        <dbReference type="EC" id="2.1.2.11"/>
    </reaction>
</comment>
<sequence>MMPKPSHFYARLKSSTNIVFGRAHFLQSFKTKYTYRNLYGNADLFEKTTLKIIRDKYEQGTALTAVTAYDYSSAIHVDQADIDILLVGDSASMVIHGHDTTLPITLEEMLVHCRSVSRGAKKAFLVGDIPFGSYESDDEHLLKAAIRILKEGGMHAVKLEGGGNLRVSSVRKLNQAGIAVMGHIGLTPQSVSLFGGFRPQGNNARAAVRLVEQAIELQDAGCFSIVLECLPDCVSAAITSSVNIPTIGIGAGSSTNGQILVYHDLLGFLQHPHHAKVTPKFCKQYAQVGKVINDAMLHFKNDVATGVFPGALFSPYILKLHEREIFVELLKKSGYYEAASSVEAFQSS</sequence>
<comment type="pathway">
    <text evidence="1 6">Cofactor biosynthesis; (R)-pantothenate biosynthesis; (R)-pantoate from 3-methyl-2-oxobutanoate: step 1/2.</text>
</comment>
<dbReference type="STRING" id="41875.K8F464"/>
<dbReference type="NCBIfam" id="NF001452">
    <property type="entry name" value="PRK00311.1"/>
    <property type="match status" value="1"/>
</dbReference>
<dbReference type="UniPathway" id="UPA00028">
    <property type="reaction ID" value="UER00003"/>
</dbReference>
<evidence type="ECO:0000313" key="7">
    <source>
        <dbReference type="EMBL" id="CCO19610.1"/>
    </source>
</evidence>
<comment type="function">
    <text evidence="6">Catalyzes the reversible reaction in which hydroxymethyl group from 5,10-methylenetetrahydrofolate is transferred onto alpha-ketoisovalerate to form ketopantoate.</text>
</comment>
<name>K8F464_9CHLO</name>
<dbReference type="GO" id="GO:0015940">
    <property type="term" value="P:pantothenate biosynthetic process"/>
    <property type="evidence" value="ECO:0007669"/>
    <property type="project" value="UniProtKB-UniPathway"/>
</dbReference>
<comment type="similarity">
    <text evidence="2 6">Belongs to the PanB family.</text>
</comment>
<dbReference type="KEGG" id="bpg:Bathy14g03160"/>
<evidence type="ECO:0000313" key="8">
    <source>
        <dbReference type="Proteomes" id="UP000198341"/>
    </source>
</evidence>
<dbReference type="OrthoDB" id="425211at2759"/>
<dbReference type="EC" id="2.1.2.11" evidence="3 6"/>
<dbReference type="GO" id="GO:0000287">
    <property type="term" value="F:magnesium ion binding"/>
    <property type="evidence" value="ECO:0007669"/>
    <property type="project" value="TreeGrafter"/>
</dbReference>
<evidence type="ECO:0000256" key="6">
    <source>
        <dbReference type="RuleBase" id="RU362100"/>
    </source>
</evidence>
<dbReference type="CDD" id="cd06557">
    <property type="entry name" value="KPHMT-like"/>
    <property type="match status" value="1"/>
</dbReference>
<dbReference type="InterPro" id="IPR040442">
    <property type="entry name" value="Pyrv_kinase-like_dom_sf"/>
</dbReference>
<keyword evidence="8" id="KW-1185">Reference proteome</keyword>
<dbReference type="EMBL" id="FO082265">
    <property type="protein sequence ID" value="CCO19610.1"/>
    <property type="molecule type" value="Genomic_DNA"/>
</dbReference>
<dbReference type="Gene3D" id="3.20.20.60">
    <property type="entry name" value="Phosphoenolpyruvate-binding domains"/>
    <property type="match status" value="1"/>
</dbReference>
<dbReference type="Pfam" id="PF02548">
    <property type="entry name" value="Pantoate_transf"/>
    <property type="match status" value="1"/>
</dbReference>
<keyword evidence="4 6" id="KW-0808">Transferase</keyword>
<evidence type="ECO:0000256" key="5">
    <source>
        <dbReference type="ARBA" id="ARBA00049172"/>
    </source>
</evidence>
<accession>K8F464</accession>
<evidence type="ECO:0000256" key="3">
    <source>
        <dbReference type="ARBA" id="ARBA00012618"/>
    </source>
</evidence>
<dbReference type="Proteomes" id="UP000198341">
    <property type="component" value="Chromosome 14"/>
</dbReference>
<dbReference type="GO" id="GO:0003864">
    <property type="term" value="F:3-methyl-2-oxobutanoate hydroxymethyltransferase activity"/>
    <property type="evidence" value="ECO:0007669"/>
    <property type="project" value="UniProtKB-EC"/>
</dbReference>
<dbReference type="PANTHER" id="PTHR20881:SF0">
    <property type="entry name" value="3-METHYL-2-OXOBUTANOATE HYDROXYMETHYLTRANSFERASE"/>
    <property type="match status" value="1"/>
</dbReference>
<dbReference type="SUPFAM" id="SSF51621">
    <property type="entry name" value="Phosphoenolpyruvate/pyruvate domain"/>
    <property type="match status" value="1"/>
</dbReference>
<reference evidence="7 8" key="1">
    <citation type="submission" date="2011-10" db="EMBL/GenBank/DDBJ databases">
        <authorList>
            <person name="Genoscope - CEA"/>
        </authorList>
    </citation>
    <scope>NUCLEOTIDE SEQUENCE [LARGE SCALE GENOMIC DNA]</scope>
    <source>
        <strain evidence="7 8">RCC 1105</strain>
    </source>
</reference>
<dbReference type="HAMAP" id="MF_00156">
    <property type="entry name" value="PanB"/>
    <property type="match status" value="1"/>
</dbReference>
<dbReference type="FunFam" id="3.20.20.60:FF:000003">
    <property type="entry name" value="3-methyl-2-oxobutanoate hydroxymethyltransferase"/>
    <property type="match status" value="1"/>
</dbReference>
<evidence type="ECO:0000256" key="1">
    <source>
        <dbReference type="ARBA" id="ARBA00005033"/>
    </source>
</evidence>